<protein>
    <recommendedName>
        <fullName evidence="5">DUF4910 domain-containing protein</fullName>
    </recommendedName>
</protein>
<dbReference type="EMBL" id="MFAH01000015">
    <property type="protein sequence ID" value="OGD71825.1"/>
    <property type="molecule type" value="Genomic_DNA"/>
</dbReference>
<evidence type="ECO:0000313" key="3">
    <source>
        <dbReference type="EMBL" id="OGD71825.1"/>
    </source>
</evidence>
<feature type="domain" description="DUF4910" evidence="2">
    <location>
        <begin position="15"/>
        <end position="347"/>
    </location>
</feature>
<evidence type="ECO:0000259" key="2">
    <source>
        <dbReference type="Pfam" id="PF16254"/>
    </source>
</evidence>
<evidence type="ECO:0000313" key="4">
    <source>
        <dbReference type="Proteomes" id="UP000177390"/>
    </source>
</evidence>
<evidence type="ECO:0000259" key="1">
    <source>
        <dbReference type="Pfam" id="PF09940"/>
    </source>
</evidence>
<sequence length="440" mass="51058">MEILKRVQGLSAAPVSAGTDEQNRILREFLPFKILEYKSGREHNGWYVPQNWEVKKAEIRKAGKLIYDGKVHPLGVIGYSQSFRGKATLSELREHLFFSKARPEKIIYHCDLYYKPYLKLWGFSVPYRQYQSLTDGEYEVELETEFSGGTMKVLEYTHKGKSPATIVFNAHNCHASQLNDGPAGYATFMEVMKRLQNRETRYTYRLVIAPEHMGTVFYLADLSAKEIKNFRAGIFMEMVGHDNPKFALQESFTGESPIDKIAHHVLRHKSRGGYWSDKFRKIVGNDETVWEAGGIEVPMISLSRCESKNHYYPEYHTNADNLSIMKEDMLDETADVLMAMIDVFEKDCVMKRKFTGLIALSNPKFDLYMRPGTDPSLKDSVPADQSKWNYLMDCLPRYFDEQYSILDIAIKHDLPFDKVYDYLSKFQEKNLVEFMDKEFI</sequence>
<dbReference type="SUPFAM" id="SSF53187">
    <property type="entry name" value="Zn-dependent exopeptidases"/>
    <property type="match status" value="1"/>
</dbReference>
<reference evidence="3 4" key="1">
    <citation type="journal article" date="2016" name="Nat. Commun.">
        <title>Thousands of microbial genomes shed light on interconnected biogeochemical processes in an aquifer system.</title>
        <authorList>
            <person name="Anantharaman K."/>
            <person name="Brown C.T."/>
            <person name="Hug L.A."/>
            <person name="Sharon I."/>
            <person name="Castelle C.J."/>
            <person name="Probst A.J."/>
            <person name="Thomas B.C."/>
            <person name="Singh A."/>
            <person name="Wilkins M.J."/>
            <person name="Karaoz U."/>
            <person name="Brodie E.L."/>
            <person name="Williams K.H."/>
            <person name="Hubbard S.S."/>
            <person name="Banfield J.F."/>
        </authorList>
    </citation>
    <scope>NUCLEOTIDE SEQUENCE [LARGE SCALE GENOMIC DNA]</scope>
</reference>
<dbReference type="Gene3D" id="3.50.30.90">
    <property type="match status" value="1"/>
</dbReference>
<dbReference type="Proteomes" id="UP000177390">
    <property type="component" value="Unassembled WGS sequence"/>
</dbReference>
<comment type="caution">
    <text evidence="3">The sequence shown here is derived from an EMBL/GenBank/DDBJ whole genome shotgun (WGS) entry which is preliminary data.</text>
</comment>
<dbReference type="InterPro" id="IPR032610">
    <property type="entry name" value="DUF2172"/>
</dbReference>
<accession>A0A1F5EWS9</accession>
<name>A0A1F5EWS9_9BACT</name>
<dbReference type="InterPro" id="IPR032589">
    <property type="entry name" value="DUF4910"/>
</dbReference>
<organism evidence="3 4">
    <name type="scientific">Candidatus Collierbacteria bacterium RIFCSPHIGHO2_02_FULL_49_10</name>
    <dbReference type="NCBI Taxonomy" id="1817723"/>
    <lineage>
        <taxon>Bacteria</taxon>
        <taxon>Candidatus Collieribacteriota</taxon>
    </lineage>
</organism>
<dbReference type="Pfam" id="PF16254">
    <property type="entry name" value="DUF4910"/>
    <property type="match status" value="1"/>
</dbReference>
<dbReference type="AlphaFoldDB" id="A0A1F5EWS9"/>
<dbReference type="Pfam" id="PF09940">
    <property type="entry name" value="DUF2172"/>
    <property type="match status" value="1"/>
</dbReference>
<gene>
    <name evidence="3" type="ORF">A3D09_01525</name>
</gene>
<feature type="domain" description="DUF2172" evidence="1">
    <location>
        <begin position="51"/>
        <end position="144"/>
    </location>
</feature>
<proteinExistence type="predicted"/>
<evidence type="ECO:0008006" key="5">
    <source>
        <dbReference type="Google" id="ProtNLM"/>
    </source>
</evidence>
<dbReference type="Gene3D" id="3.40.630.10">
    <property type="entry name" value="Zn peptidases"/>
    <property type="match status" value="1"/>
</dbReference>